<evidence type="ECO:0000256" key="1">
    <source>
        <dbReference type="SAM" id="Phobius"/>
    </source>
</evidence>
<feature type="transmembrane region" description="Helical" evidence="1">
    <location>
        <begin position="50"/>
        <end position="71"/>
    </location>
</feature>
<organism evidence="2 3">
    <name type="scientific">Coprococcus intestinihominis</name>
    <dbReference type="NCBI Taxonomy" id="3133154"/>
    <lineage>
        <taxon>Bacteria</taxon>
        <taxon>Bacillati</taxon>
        <taxon>Bacillota</taxon>
        <taxon>Clostridia</taxon>
        <taxon>Lachnospirales</taxon>
        <taxon>Lachnospiraceae</taxon>
        <taxon>Coprococcus</taxon>
    </lineage>
</organism>
<protein>
    <submittedName>
        <fullName evidence="2">Uncharacterized protein</fullName>
    </submittedName>
</protein>
<gene>
    <name evidence="2" type="ORF">WMO25_16355</name>
</gene>
<keyword evidence="3" id="KW-1185">Reference proteome</keyword>
<keyword evidence="1" id="KW-1133">Transmembrane helix</keyword>
<keyword evidence="1" id="KW-0812">Transmembrane</keyword>
<reference evidence="2 3" key="1">
    <citation type="submission" date="2024-03" db="EMBL/GenBank/DDBJ databases">
        <title>Human intestinal bacterial collection.</title>
        <authorList>
            <person name="Pauvert C."/>
            <person name="Hitch T.C.A."/>
            <person name="Clavel T."/>
        </authorList>
    </citation>
    <scope>NUCLEOTIDE SEQUENCE [LARGE SCALE GENOMIC DNA]</scope>
    <source>
        <strain evidence="2 3">CLA-AA-H190</strain>
    </source>
</reference>
<comment type="caution">
    <text evidence="2">The sequence shown here is derived from an EMBL/GenBank/DDBJ whole genome shotgun (WGS) entry which is preliminary data.</text>
</comment>
<proteinExistence type="predicted"/>
<dbReference type="PROSITE" id="PS51257">
    <property type="entry name" value="PROKAR_LIPOPROTEIN"/>
    <property type="match status" value="1"/>
</dbReference>
<keyword evidence="1" id="KW-0472">Membrane</keyword>
<sequence length="150" mass="17314">MLKKLWNFWMWVGLMMLIIKKQSLVACMLSTAACLAFRWTDQGLNNLTDFSALLARMIMYMIIIGMAYWILKAVIKDGSRNTNRANIWEAPIKGHLTNEDNGRESSRDNTICDYGYDDDWDDKGDIDDYTIDPEDSTVNSLINQFLDLRA</sequence>
<name>A0ABV1B8U6_9FIRM</name>
<dbReference type="Proteomes" id="UP001469749">
    <property type="component" value="Unassembled WGS sequence"/>
</dbReference>
<evidence type="ECO:0000313" key="2">
    <source>
        <dbReference type="EMBL" id="MEQ2366637.1"/>
    </source>
</evidence>
<evidence type="ECO:0000313" key="3">
    <source>
        <dbReference type="Proteomes" id="UP001469749"/>
    </source>
</evidence>
<accession>A0ABV1B8U6</accession>
<dbReference type="RefSeq" id="WP_349086229.1">
    <property type="nucleotide sequence ID" value="NZ_JBBMEK010000316.1"/>
</dbReference>
<dbReference type="EMBL" id="JBBMEK010000316">
    <property type="protein sequence ID" value="MEQ2366637.1"/>
    <property type="molecule type" value="Genomic_DNA"/>
</dbReference>